<feature type="transmembrane region" description="Helical" evidence="1">
    <location>
        <begin position="186"/>
        <end position="203"/>
    </location>
</feature>
<sequence>MFWITGGDDICRALAVWLGWTWLGHHMEHRPWEGFVFYDLIFPLFVFIVGIVLPMSLKKYEGRPSAAYPRILRRFVLLLLLGWIHGGLLQLDFAQMRWPGVLQRIAISYLFTAIAVQHLKARGQAILATALLLGYWALLAFVPAPGFRAYDLSPEGNLVGYLDRLLIPGKFCCYPFGDNEGLLSNIPAIATCLFGALTGWWLTQPRPVMRKFQGLVLAGVASLIIGVAWAPLFPIIKNLWTSSYVMIAAGWSLLLVAAFYFVIDISGKTRWAFPFVVIGVNALTIYVLQEFVSFPEMAKYLFGGVAMLTGAAAAVVLAVGATALRWLLLRYLYRNGTFLRV</sequence>
<organism evidence="2 3">
    <name type="scientific">Luteitalea pratensis</name>
    <dbReference type="NCBI Taxonomy" id="1855912"/>
    <lineage>
        <taxon>Bacteria</taxon>
        <taxon>Pseudomonadati</taxon>
        <taxon>Acidobacteriota</taxon>
        <taxon>Vicinamibacteria</taxon>
        <taxon>Vicinamibacterales</taxon>
        <taxon>Vicinamibacteraceae</taxon>
        <taxon>Luteitalea</taxon>
    </lineage>
</organism>
<keyword evidence="3" id="KW-1185">Reference proteome</keyword>
<dbReference type="AlphaFoldDB" id="A0A143PUZ8"/>
<feature type="transmembrane region" description="Helical" evidence="1">
    <location>
        <begin position="215"/>
        <end position="236"/>
    </location>
</feature>
<dbReference type="KEGG" id="abac:LuPra_05854"/>
<proteinExistence type="predicted"/>
<feature type="transmembrane region" description="Helical" evidence="1">
    <location>
        <begin position="270"/>
        <end position="288"/>
    </location>
</feature>
<accession>A0A143PUZ8</accession>
<keyword evidence="1" id="KW-0812">Transmembrane</keyword>
<reference evidence="3" key="2">
    <citation type="submission" date="2016-04" db="EMBL/GenBank/DDBJ databases">
        <title>First Complete Genome Sequence of a Subdivision 6 Acidobacterium.</title>
        <authorList>
            <person name="Huang S."/>
            <person name="Vieira S."/>
            <person name="Bunk B."/>
            <person name="Riedel T."/>
            <person name="Sproeer C."/>
            <person name="Overmann J."/>
        </authorList>
    </citation>
    <scope>NUCLEOTIDE SEQUENCE [LARGE SCALE GENOMIC DNA]</scope>
    <source>
        <strain evidence="3">DSM 100886 HEG_-6_39</strain>
    </source>
</reference>
<dbReference type="EMBL" id="CP015136">
    <property type="protein sequence ID" value="AMY12577.1"/>
    <property type="molecule type" value="Genomic_DNA"/>
</dbReference>
<name>A0A143PUZ8_LUTPR</name>
<keyword evidence="1" id="KW-0472">Membrane</keyword>
<reference evidence="2 3" key="1">
    <citation type="journal article" date="2016" name="Genome Announc.">
        <title>First Complete Genome Sequence of a Subdivision 6 Acidobacterium Strain.</title>
        <authorList>
            <person name="Huang S."/>
            <person name="Vieira S."/>
            <person name="Bunk B."/>
            <person name="Riedel T."/>
            <person name="Sproer C."/>
            <person name="Overmann J."/>
        </authorList>
    </citation>
    <scope>NUCLEOTIDE SEQUENCE [LARGE SCALE GENOMIC DNA]</scope>
    <source>
        <strain evidence="3">DSM 100886 HEG_-6_39</strain>
    </source>
</reference>
<dbReference type="PATRIC" id="fig|1813736.3.peg.6156"/>
<protein>
    <recommendedName>
        <fullName evidence="4">DUF5009 domain-containing protein</fullName>
    </recommendedName>
</protein>
<dbReference type="PANTHER" id="PTHR31061">
    <property type="entry name" value="LD22376P"/>
    <property type="match status" value="1"/>
</dbReference>
<evidence type="ECO:0000256" key="1">
    <source>
        <dbReference type="SAM" id="Phobius"/>
    </source>
</evidence>
<dbReference type="Proteomes" id="UP000076079">
    <property type="component" value="Chromosome"/>
</dbReference>
<feature type="transmembrane region" description="Helical" evidence="1">
    <location>
        <begin position="75"/>
        <end position="95"/>
    </location>
</feature>
<dbReference type="PANTHER" id="PTHR31061:SF24">
    <property type="entry name" value="LD22376P"/>
    <property type="match status" value="1"/>
</dbReference>
<gene>
    <name evidence="2" type="ORF">LuPra_05854</name>
</gene>
<dbReference type="STRING" id="1855912.LuPra_05854"/>
<evidence type="ECO:0000313" key="2">
    <source>
        <dbReference type="EMBL" id="AMY12577.1"/>
    </source>
</evidence>
<feature type="transmembrane region" description="Helical" evidence="1">
    <location>
        <begin position="242"/>
        <end position="263"/>
    </location>
</feature>
<keyword evidence="1" id="KW-1133">Transmembrane helix</keyword>
<feature type="transmembrane region" description="Helical" evidence="1">
    <location>
        <begin position="35"/>
        <end position="54"/>
    </location>
</feature>
<feature type="transmembrane region" description="Helical" evidence="1">
    <location>
        <begin position="300"/>
        <end position="324"/>
    </location>
</feature>
<evidence type="ECO:0008006" key="4">
    <source>
        <dbReference type="Google" id="ProtNLM"/>
    </source>
</evidence>
<evidence type="ECO:0000313" key="3">
    <source>
        <dbReference type="Proteomes" id="UP000076079"/>
    </source>
</evidence>
<feature type="transmembrane region" description="Helical" evidence="1">
    <location>
        <begin position="101"/>
        <end position="119"/>
    </location>
</feature>
<feature type="transmembrane region" description="Helical" evidence="1">
    <location>
        <begin position="126"/>
        <end position="144"/>
    </location>
</feature>